<feature type="active site" description="Nucleophile" evidence="4">
    <location>
        <position position="309"/>
    </location>
</feature>
<name>S7VCA9_9BACT</name>
<sequence length="400" mass="45483">MFEMKLPKIFLIIPFVLNTGCTSVEDPVIKQPGTKPPEEVKLTLVDKNATEKTKALYSNLWALQSKGFMFGHHDDLLYGRMWYTDSGGSDTKEIVGDFPGVYSLDFAQIMDDRHATDDLNDDRKRTILEARSRGEVITACAHLNNPLTGGDSWDNSSNQVVKEILTEGSATNSKYKGWLDRLAAFMVELKDEEGDLIPIIFRPYHEHTQTWSWWGSSATTQDEFIDFWKFTVDYLIQDKGVHNLIFAISPQLDSPSTLDRLLYRWPGDDYVDFIGMDSYHGTNTASLATNVSNLESLGKQKMKPVGITETGIEGVRDGSGNEYSKYWTKEMLTPIIGKDISMVIMWRNKYDPTQQGHHYYGPWAQHSSAADFKEFYNSSFTLFSKDLPDMYTMAENITVN</sequence>
<feature type="domain" description="GH26" evidence="5">
    <location>
        <begin position="51"/>
        <end position="385"/>
    </location>
</feature>
<dbReference type="InterPro" id="IPR017853">
    <property type="entry name" value="GH"/>
</dbReference>
<evidence type="ECO:0000256" key="3">
    <source>
        <dbReference type="ARBA" id="ARBA00023295"/>
    </source>
</evidence>
<reference evidence="6 7" key="1">
    <citation type="journal article" date="2013" name="Genome Announc.">
        <title>Draft Genome Sequence of Cyclobacterium qasimii Strain M12-11BT, Isolated from Arctic Marine Sediment.</title>
        <authorList>
            <person name="Shivaji S."/>
            <person name="Ara S."/>
            <person name="Singh A."/>
            <person name="Kumar Pinnaka A."/>
        </authorList>
    </citation>
    <scope>NUCLEOTIDE SEQUENCE [LARGE SCALE GENOMIC DNA]</scope>
    <source>
        <strain evidence="6 7">M12-11B</strain>
    </source>
</reference>
<dbReference type="PANTHER" id="PTHR40079">
    <property type="entry name" value="MANNAN ENDO-1,4-BETA-MANNOSIDASE E-RELATED"/>
    <property type="match status" value="1"/>
</dbReference>
<dbReference type="PRINTS" id="PR00739">
    <property type="entry name" value="GLHYDRLASE26"/>
</dbReference>
<evidence type="ECO:0000256" key="4">
    <source>
        <dbReference type="PROSITE-ProRule" id="PRU01100"/>
    </source>
</evidence>
<evidence type="ECO:0000259" key="5">
    <source>
        <dbReference type="PROSITE" id="PS51764"/>
    </source>
</evidence>
<dbReference type="PROSITE" id="PS51764">
    <property type="entry name" value="GH26"/>
    <property type="match status" value="1"/>
</dbReference>
<dbReference type="Proteomes" id="UP000014974">
    <property type="component" value="Unassembled WGS sequence"/>
</dbReference>
<dbReference type="InterPro" id="IPR000805">
    <property type="entry name" value="Glyco_hydro_26"/>
</dbReference>
<proteinExistence type="inferred from homology"/>
<dbReference type="AlphaFoldDB" id="S7VCA9"/>
<comment type="similarity">
    <text evidence="1 4">Belongs to the glycosyl hydrolase 26 family.</text>
</comment>
<dbReference type="PANTHER" id="PTHR40079:SF4">
    <property type="entry name" value="GH26 DOMAIN-CONTAINING PROTEIN-RELATED"/>
    <property type="match status" value="1"/>
</dbReference>
<evidence type="ECO:0000256" key="1">
    <source>
        <dbReference type="ARBA" id="ARBA00007754"/>
    </source>
</evidence>
<dbReference type="EMBL" id="ATNM01000118">
    <property type="protein sequence ID" value="EPR67616.1"/>
    <property type="molecule type" value="Genomic_DNA"/>
</dbReference>
<organism evidence="6 7">
    <name type="scientific">Cyclobacterium qasimii M12-11B</name>
    <dbReference type="NCBI Taxonomy" id="641524"/>
    <lineage>
        <taxon>Bacteria</taxon>
        <taxon>Pseudomonadati</taxon>
        <taxon>Bacteroidota</taxon>
        <taxon>Cytophagia</taxon>
        <taxon>Cytophagales</taxon>
        <taxon>Cyclobacteriaceae</taxon>
        <taxon>Cyclobacterium</taxon>
    </lineage>
</organism>
<dbReference type="SUPFAM" id="SSF51445">
    <property type="entry name" value="(Trans)glycosidases"/>
    <property type="match status" value="1"/>
</dbReference>
<dbReference type="PATRIC" id="fig|641524.5.peg.3375"/>
<evidence type="ECO:0000313" key="7">
    <source>
        <dbReference type="Proteomes" id="UP000014974"/>
    </source>
</evidence>
<dbReference type="GO" id="GO:0016985">
    <property type="term" value="F:mannan endo-1,4-beta-mannosidase activity"/>
    <property type="evidence" value="ECO:0007669"/>
    <property type="project" value="InterPro"/>
</dbReference>
<dbReference type="Pfam" id="PF02156">
    <property type="entry name" value="Glyco_hydro_26"/>
    <property type="match status" value="1"/>
</dbReference>
<evidence type="ECO:0000313" key="6">
    <source>
        <dbReference type="EMBL" id="EPR67616.1"/>
    </source>
</evidence>
<evidence type="ECO:0000256" key="2">
    <source>
        <dbReference type="ARBA" id="ARBA00022801"/>
    </source>
</evidence>
<comment type="caution">
    <text evidence="6">The sequence shown here is derived from an EMBL/GenBank/DDBJ whole genome shotgun (WGS) entry which is preliminary data.</text>
</comment>
<dbReference type="GO" id="GO:0006080">
    <property type="term" value="P:substituted mannan metabolic process"/>
    <property type="evidence" value="ECO:0007669"/>
    <property type="project" value="InterPro"/>
</dbReference>
<dbReference type="eggNOG" id="COG3934">
    <property type="taxonomic scope" value="Bacteria"/>
</dbReference>
<accession>S7VCA9</accession>
<protein>
    <submittedName>
        <fullName evidence="6">Mannan endo-1,4-beta-mannosidase</fullName>
    </submittedName>
</protein>
<gene>
    <name evidence="6" type="ORF">ADICYQ_3404</name>
</gene>
<dbReference type="STRING" id="641524.ADICYQ_3404"/>
<dbReference type="InterPro" id="IPR022790">
    <property type="entry name" value="GH26_dom"/>
</dbReference>
<feature type="active site" description="Proton donor" evidence="4">
    <location>
        <position position="206"/>
    </location>
</feature>
<dbReference type="Gene3D" id="3.20.20.80">
    <property type="entry name" value="Glycosidases"/>
    <property type="match status" value="1"/>
</dbReference>
<keyword evidence="3 4" id="KW-0326">Glycosidase</keyword>
<dbReference type="eggNOG" id="COG4124">
    <property type="taxonomic scope" value="Bacteria"/>
</dbReference>
<keyword evidence="2 4" id="KW-0378">Hydrolase</keyword>